<organism evidence="1">
    <name type="scientific">marine sediment metagenome</name>
    <dbReference type="NCBI Taxonomy" id="412755"/>
    <lineage>
        <taxon>unclassified sequences</taxon>
        <taxon>metagenomes</taxon>
        <taxon>ecological metagenomes</taxon>
    </lineage>
</organism>
<evidence type="ECO:0000313" key="1">
    <source>
        <dbReference type="EMBL" id="GAH00699.1"/>
    </source>
</evidence>
<name>X1D6H7_9ZZZZ</name>
<accession>X1D6H7</accession>
<dbReference type="EMBL" id="BART01024109">
    <property type="protein sequence ID" value="GAH00699.1"/>
    <property type="molecule type" value="Genomic_DNA"/>
</dbReference>
<comment type="caution">
    <text evidence="1">The sequence shown here is derived from an EMBL/GenBank/DDBJ whole genome shotgun (WGS) entry which is preliminary data.</text>
</comment>
<gene>
    <name evidence="1" type="ORF">S01H4_43664</name>
</gene>
<proteinExistence type="predicted"/>
<protein>
    <submittedName>
        <fullName evidence="1">Uncharacterized protein</fullName>
    </submittedName>
</protein>
<feature type="non-terminal residue" evidence="1">
    <location>
        <position position="1"/>
    </location>
</feature>
<dbReference type="AlphaFoldDB" id="X1D6H7"/>
<reference evidence="1" key="1">
    <citation type="journal article" date="2014" name="Front. Microbiol.">
        <title>High frequency of phylogenetically diverse reductive dehalogenase-homologous genes in deep subseafloor sedimentary metagenomes.</title>
        <authorList>
            <person name="Kawai M."/>
            <person name="Futagami T."/>
            <person name="Toyoda A."/>
            <person name="Takaki Y."/>
            <person name="Nishi S."/>
            <person name="Hori S."/>
            <person name="Arai W."/>
            <person name="Tsubouchi T."/>
            <person name="Morono Y."/>
            <person name="Uchiyama I."/>
            <person name="Ito T."/>
            <person name="Fujiyama A."/>
            <person name="Inagaki F."/>
            <person name="Takami H."/>
        </authorList>
    </citation>
    <scope>NUCLEOTIDE SEQUENCE</scope>
    <source>
        <strain evidence="1">Expedition CK06-06</strain>
    </source>
</reference>
<sequence length="94" mass="11280">DKFAREIADMFGYELDVKKIKHPQTGEELDFKHHVYFNYYTMVGIFYRRDDEIAKEDMDYLLALVSPNRTGGTEKTIKYFKSHHKDWSEKLIIL</sequence>